<dbReference type="PANTHER" id="PTHR34476:SF1">
    <property type="entry name" value="DNA-DIRECTED RNA POLYMERASE SUBUNIT OMEGA"/>
    <property type="match status" value="1"/>
</dbReference>
<reference evidence="12" key="1">
    <citation type="journal article" date="2020" name="mSystems">
        <title>Genome- and Community-Level Interaction Insights into Carbon Utilization and Element Cycling Functions of Hydrothermarchaeota in Hydrothermal Sediment.</title>
        <authorList>
            <person name="Zhou Z."/>
            <person name="Liu Y."/>
            <person name="Xu W."/>
            <person name="Pan J."/>
            <person name="Luo Z.H."/>
            <person name="Li M."/>
        </authorList>
    </citation>
    <scope>NUCLEOTIDE SEQUENCE [LARGE SCALE GENOMIC DNA]</scope>
    <source>
        <strain evidence="12">SpSt-897</strain>
    </source>
</reference>
<proteinExistence type="inferred from homology"/>
<evidence type="ECO:0000256" key="4">
    <source>
        <dbReference type="ARBA" id="ARBA00022478"/>
    </source>
</evidence>
<gene>
    <name evidence="11" type="primary">rpoZ</name>
    <name evidence="12" type="ORF">ENW96_09480</name>
</gene>
<comment type="similarity">
    <text evidence="1 11">Belongs to the RNA polymerase subunit omega family.</text>
</comment>
<evidence type="ECO:0000256" key="1">
    <source>
        <dbReference type="ARBA" id="ARBA00006711"/>
    </source>
</evidence>
<dbReference type="Gene3D" id="3.90.940.10">
    <property type="match status" value="1"/>
</dbReference>
<name>A0A7C3V0B9_9BACT</name>
<dbReference type="HAMAP" id="MF_00366">
    <property type="entry name" value="RNApol_bact_RpoZ"/>
    <property type="match status" value="1"/>
</dbReference>
<keyword evidence="5 11" id="KW-0808">Transferase</keyword>
<dbReference type="GO" id="GO:0003677">
    <property type="term" value="F:DNA binding"/>
    <property type="evidence" value="ECO:0007669"/>
    <property type="project" value="UniProtKB-UniRule"/>
</dbReference>
<evidence type="ECO:0000256" key="10">
    <source>
        <dbReference type="ARBA" id="ARBA00048552"/>
    </source>
</evidence>
<evidence type="ECO:0000256" key="8">
    <source>
        <dbReference type="ARBA" id="ARBA00029924"/>
    </source>
</evidence>
<accession>A0A7C3V0B9</accession>
<dbReference type="AlphaFoldDB" id="A0A7C3V0B9"/>
<protein>
    <recommendedName>
        <fullName evidence="3 11">DNA-directed RNA polymerase subunit omega</fullName>
        <shortName evidence="11">RNAP omega subunit</shortName>
        <ecNumber evidence="2 11">2.7.7.6</ecNumber>
    </recommendedName>
    <alternativeName>
        <fullName evidence="9 11">RNA polymerase omega subunit</fullName>
    </alternativeName>
    <alternativeName>
        <fullName evidence="8 11">Transcriptase subunit omega</fullName>
    </alternativeName>
</protein>
<evidence type="ECO:0000256" key="3">
    <source>
        <dbReference type="ARBA" id="ARBA00013725"/>
    </source>
</evidence>
<organism evidence="12">
    <name type="scientific">Desulfobacca acetoxidans</name>
    <dbReference type="NCBI Taxonomy" id="60893"/>
    <lineage>
        <taxon>Bacteria</taxon>
        <taxon>Pseudomonadati</taxon>
        <taxon>Thermodesulfobacteriota</taxon>
        <taxon>Desulfobaccia</taxon>
        <taxon>Desulfobaccales</taxon>
        <taxon>Desulfobaccaceae</taxon>
        <taxon>Desulfobacca</taxon>
    </lineage>
</organism>
<dbReference type="SMART" id="SM01409">
    <property type="entry name" value="RNA_pol_Rpb6"/>
    <property type="match status" value="1"/>
</dbReference>
<dbReference type="InterPro" id="IPR003716">
    <property type="entry name" value="DNA-dir_RNA_pol_omega"/>
</dbReference>
<dbReference type="EMBL" id="DTMF01000231">
    <property type="protein sequence ID" value="HGF34601.1"/>
    <property type="molecule type" value="Genomic_DNA"/>
</dbReference>
<dbReference type="InterPro" id="IPR036161">
    <property type="entry name" value="RPB6/omega-like_sf"/>
</dbReference>
<comment type="caution">
    <text evidence="12">The sequence shown here is derived from an EMBL/GenBank/DDBJ whole genome shotgun (WGS) entry which is preliminary data.</text>
</comment>
<keyword evidence="6 11" id="KW-0548">Nucleotidyltransferase</keyword>
<dbReference type="InterPro" id="IPR006110">
    <property type="entry name" value="Pol_omega/Rpo6/RPB6"/>
</dbReference>
<evidence type="ECO:0000256" key="11">
    <source>
        <dbReference type="HAMAP-Rule" id="MF_00366"/>
    </source>
</evidence>
<dbReference type="Pfam" id="PF01192">
    <property type="entry name" value="RNA_pol_Rpb6"/>
    <property type="match status" value="1"/>
</dbReference>
<comment type="subunit">
    <text evidence="11">The RNAP catalytic core consists of 2 alpha, 1 beta, 1 beta' and 1 omega subunit. When a sigma factor is associated with the core the holoenzyme is formed, which can initiate transcription.</text>
</comment>
<evidence type="ECO:0000256" key="9">
    <source>
        <dbReference type="ARBA" id="ARBA00030998"/>
    </source>
</evidence>
<evidence type="ECO:0000256" key="7">
    <source>
        <dbReference type="ARBA" id="ARBA00023163"/>
    </source>
</evidence>
<sequence>MARVTIEDCLRRVPNRFALIHLAAKRVRQFHKGAPALVKADNKEIVIALREIAAGKIVPTEPMPALPEKT</sequence>
<dbReference type="GO" id="GO:0000428">
    <property type="term" value="C:DNA-directed RNA polymerase complex"/>
    <property type="evidence" value="ECO:0007669"/>
    <property type="project" value="UniProtKB-KW"/>
</dbReference>
<keyword evidence="4 11" id="KW-0240">DNA-directed RNA polymerase</keyword>
<dbReference type="EC" id="2.7.7.6" evidence="2 11"/>
<dbReference type="PANTHER" id="PTHR34476">
    <property type="entry name" value="DNA-DIRECTED RNA POLYMERASE SUBUNIT OMEGA"/>
    <property type="match status" value="1"/>
</dbReference>
<dbReference type="SUPFAM" id="SSF63562">
    <property type="entry name" value="RPB6/omega subunit-like"/>
    <property type="match status" value="1"/>
</dbReference>
<dbReference type="NCBIfam" id="TIGR00690">
    <property type="entry name" value="rpoZ"/>
    <property type="match status" value="1"/>
</dbReference>
<keyword evidence="7 11" id="KW-0804">Transcription</keyword>
<evidence type="ECO:0000256" key="6">
    <source>
        <dbReference type="ARBA" id="ARBA00022695"/>
    </source>
</evidence>
<dbReference type="GO" id="GO:0003899">
    <property type="term" value="F:DNA-directed RNA polymerase activity"/>
    <property type="evidence" value="ECO:0007669"/>
    <property type="project" value="UniProtKB-UniRule"/>
</dbReference>
<evidence type="ECO:0000256" key="2">
    <source>
        <dbReference type="ARBA" id="ARBA00012418"/>
    </source>
</evidence>
<evidence type="ECO:0000313" key="12">
    <source>
        <dbReference type="EMBL" id="HGF34601.1"/>
    </source>
</evidence>
<comment type="function">
    <text evidence="11">Promotes RNA polymerase assembly. Latches the N- and C-terminal regions of the beta' subunit thereby facilitating its interaction with the beta and alpha subunits.</text>
</comment>
<comment type="catalytic activity">
    <reaction evidence="10 11">
        <text>RNA(n) + a ribonucleoside 5'-triphosphate = RNA(n+1) + diphosphate</text>
        <dbReference type="Rhea" id="RHEA:21248"/>
        <dbReference type="Rhea" id="RHEA-COMP:14527"/>
        <dbReference type="Rhea" id="RHEA-COMP:17342"/>
        <dbReference type="ChEBI" id="CHEBI:33019"/>
        <dbReference type="ChEBI" id="CHEBI:61557"/>
        <dbReference type="ChEBI" id="CHEBI:140395"/>
        <dbReference type="EC" id="2.7.7.6"/>
    </reaction>
</comment>
<dbReference type="GO" id="GO:0006351">
    <property type="term" value="P:DNA-templated transcription"/>
    <property type="evidence" value="ECO:0007669"/>
    <property type="project" value="UniProtKB-UniRule"/>
</dbReference>
<evidence type="ECO:0000256" key="5">
    <source>
        <dbReference type="ARBA" id="ARBA00022679"/>
    </source>
</evidence>